<sequence>MKQFKTHDLTTLNLPYNSNKHNTFIPIQEDTEVAGKARNFQATTAKFGYS</sequence>
<reference evidence="1" key="1">
    <citation type="submission" date="2021-06" db="EMBL/GenBank/DDBJ databases">
        <authorList>
            <person name="Kallberg Y."/>
            <person name="Tangrot J."/>
            <person name="Rosling A."/>
        </authorList>
    </citation>
    <scope>NUCLEOTIDE SEQUENCE</scope>
    <source>
        <strain evidence="1">IN212</strain>
    </source>
</reference>
<evidence type="ECO:0000313" key="2">
    <source>
        <dbReference type="Proteomes" id="UP000789396"/>
    </source>
</evidence>
<protein>
    <submittedName>
        <fullName evidence="1">17246_t:CDS:1</fullName>
    </submittedName>
</protein>
<organism evidence="1 2">
    <name type="scientific">Racocetra fulgida</name>
    <dbReference type="NCBI Taxonomy" id="60492"/>
    <lineage>
        <taxon>Eukaryota</taxon>
        <taxon>Fungi</taxon>
        <taxon>Fungi incertae sedis</taxon>
        <taxon>Mucoromycota</taxon>
        <taxon>Glomeromycotina</taxon>
        <taxon>Glomeromycetes</taxon>
        <taxon>Diversisporales</taxon>
        <taxon>Gigasporaceae</taxon>
        <taxon>Racocetra</taxon>
    </lineage>
</organism>
<keyword evidence="2" id="KW-1185">Reference proteome</keyword>
<name>A0A9N8WMP8_9GLOM</name>
<evidence type="ECO:0000313" key="1">
    <source>
        <dbReference type="EMBL" id="CAG8490584.1"/>
    </source>
</evidence>
<proteinExistence type="predicted"/>
<dbReference type="Proteomes" id="UP000789396">
    <property type="component" value="Unassembled WGS sequence"/>
</dbReference>
<gene>
    <name evidence="1" type="ORF">RFULGI_LOCUS1966</name>
</gene>
<dbReference type="EMBL" id="CAJVPZ010001359">
    <property type="protein sequence ID" value="CAG8490584.1"/>
    <property type="molecule type" value="Genomic_DNA"/>
</dbReference>
<comment type="caution">
    <text evidence="1">The sequence shown here is derived from an EMBL/GenBank/DDBJ whole genome shotgun (WGS) entry which is preliminary data.</text>
</comment>
<accession>A0A9N8WMP8</accession>
<dbReference type="AlphaFoldDB" id="A0A9N8WMP8"/>